<dbReference type="AlphaFoldDB" id="A0A2Z6QT47"/>
<evidence type="ECO:0000313" key="1">
    <source>
        <dbReference type="EMBL" id="GBB93170.1"/>
    </source>
</evidence>
<proteinExistence type="predicted"/>
<sequence length="76" mass="9541">MEELFYEKRDIRLQKCPHRIIYNYKDMKAEEGNWNWKNYNKDISEELKSTSIKLIPDRIRGIQFIKELNQHWNYNY</sequence>
<dbReference type="Proteomes" id="UP000247702">
    <property type="component" value="Unassembled WGS sequence"/>
</dbReference>
<reference evidence="1 2" key="1">
    <citation type="submission" date="2017-11" db="EMBL/GenBank/DDBJ databases">
        <title>The genome of Rhizophagus clarus HR1 reveals common genetic basis of auxotrophy among arbuscular mycorrhizal fungi.</title>
        <authorList>
            <person name="Kobayashi Y."/>
        </authorList>
    </citation>
    <scope>NUCLEOTIDE SEQUENCE [LARGE SCALE GENOMIC DNA]</scope>
    <source>
        <strain evidence="1 2">HR1</strain>
    </source>
</reference>
<accession>A0A2Z6QT47</accession>
<name>A0A2Z6QT47_9GLOM</name>
<keyword evidence="2" id="KW-1185">Reference proteome</keyword>
<dbReference type="EMBL" id="BEXD01001250">
    <property type="protein sequence ID" value="GBB93170.1"/>
    <property type="molecule type" value="Genomic_DNA"/>
</dbReference>
<evidence type="ECO:0000313" key="2">
    <source>
        <dbReference type="Proteomes" id="UP000247702"/>
    </source>
</evidence>
<gene>
    <name evidence="1" type="ORF">RclHR1_21220005</name>
</gene>
<organism evidence="1 2">
    <name type="scientific">Rhizophagus clarus</name>
    <dbReference type="NCBI Taxonomy" id="94130"/>
    <lineage>
        <taxon>Eukaryota</taxon>
        <taxon>Fungi</taxon>
        <taxon>Fungi incertae sedis</taxon>
        <taxon>Mucoromycota</taxon>
        <taxon>Glomeromycotina</taxon>
        <taxon>Glomeromycetes</taxon>
        <taxon>Glomerales</taxon>
        <taxon>Glomeraceae</taxon>
        <taxon>Rhizophagus</taxon>
    </lineage>
</organism>
<comment type="caution">
    <text evidence="1">The sequence shown here is derived from an EMBL/GenBank/DDBJ whole genome shotgun (WGS) entry which is preliminary data.</text>
</comment>
<protein>
    <submittedName>
        <fullName evidence="1">Uncharacterized protein</fullName>
    </submittedName>
</protein>